<reference evidence="1 2" key="1">
    <citation type="journal article" date="2011" name="Stand. Genomic Sci.">
        <title>Complete genome sequence of the acetate-degrading sulfate reducer Desulfobacca acetoxidans type strain (ASRB2).</title>
        <authorList>
            <person name="Goker M."/>
            <person name="Teshima H."/>
            <person name="Lapidus A."/>
            <person name="Nolan M."/>
            <person name="Lucas S."/>
            <person name="Hammon N."/>
            <person name="Deshpande S."/>
            <person name="Cheng J.F."/>
            <person name="Tapia R."/>
            <person name="Han C."/>
            <person name="Goodwin L."/>
            <person name="Pitluck S."/>
            <person name="Huntemann M."/>
            <person name="Liolios K."/>
            <person name="Ivanova N."/>
            <person name="Pagani I."/>
            <person name="Mavromatis K."/>
            <person name="Ovchinikova G."/>
            <person name="Pati A."/>
            <person name="Chen A."/>
            <person name="Palaniappan K."/>
            <person name="Land M."/>
            <person name="Hauser L."/>
            <person name="Brambilla E.M."/>
            <person name="Rohde M."/>
            <person name="Spring S."/>
            <person name="Detter J.C."/>
            <person name="Woyke T."/>
            <person name="Bristow J."/>
            <person name="Eisen J.A."/>
            <person name="Markowitz V."/>
            <person name="Hugenholtz P."/>
            <person name="Kyrpides N.C."/>
            <person name="Klenk H.P."/>
        </authorList>
    </citation>
    <scope>NUCLEOTIDE SEQUENCE [LARGE SCALE GENOMIC DNA]</scope>
    <source>
        <strain evidence="2">ATCC 700848 / DSM 11109 / ASRB2</strain>
    </source>
</reference>
<evidence type="ECO:0000313" key="2">
    <source>
        <dbReference type="Proteomes" id="UP000000483"/>
    </source>
</evidence>
<dbReference type="RefSeq" id="WP_013705157.1">
    <property type="nucleotide sequence ID" value="NC_015388.1"/>
</dbReference>
<reference evidence="2" key="2">
    <citation type="submission" date="2011-03" db="EMBL/GenBank/DDBJ databases">
        <title>The complete genome of Desulfobacca acetoxidans DSM 11109.</title>
        <authorList>
            <consortium name="US DOE Joint Genome Institute (JGI-PGF)"/>
            <person name="Lucas S."/>
            <person name="Copeland A."/>
            <person name="Lapidus A."/>
            <person name="Bruce D."/>
            <person name="Goodwin L."/>
            <person name="Pitluck S."/>
            <person name="Peters L."/>
            <person name="Kyrpides N."/>
            <person name="Mavromatis K."/>
            <person name="Ivanova N."/>
            <person name="Ovchinnikova G."/>
            <person name="Teshima H."/>
            <person name="Detter J.C."/>
            <person name="Han C."/>
            <person name="Land M."/>
            <person name="Hauser L."/>
            <person name="Markowitz V."/>
            <person name="Cheng J.-F."/>
            <person name="Hugenholtz P."/>
            <person name="Woyke T."/>
            <person name="Wu D."/>
            <person name="Spring S."/>
            <person name="Schueler E."/>
            <person name="Brambilla E."/>
            <person name="Klenk H.-P."/>
            <person name="Eisen J.A."/>
        </authorList>
    </citation>
    <scope>NUCLEOTIDE SEQUENCE [LARGE SCALE GENOMIC DNA]</scope>
    <source>
        <strain evidence="2">ATCC 700848 / DSM 11109 / ASRB2</strain>
    </source>
</reference>
<evidence type="ECO:0000313" key="1">
    <source>
        <dbReference type="EMBL" id="AEB08044.1"/>
    </source>
</evidence>
<gene>
    <name evidence="1" type="ordered locus">Desac_0147</name>
</gene>
<protein>
    <submittedName>
        <fullName evidence="1">Uncharacterized protein</fullName>
    </submittedName>
</protein>
<accession>F2NBW7</accession>
<organism evidence="1 2">
    <name type="scientific">Desulfobacca acetoxidans (strain ATCC 700848 / DSM 11109 / ASRB2)</name>
    <dbReference type="NCBI Taxonomy" id="880072"/>
    <lineage>
        <taxon>Bacteria</taxon>
        <taxon>Pseudomonadati</taxon>
        <taxon>Thermodesulfobacteriota</taxon>
        <taxon>Desulfobaccia</taxon>
        <taxon>Desulfobaccales</taxon>
        <taxon>Desulfobaccaceae</taxon>
        <taxon>Desulfobacca</taxon>
    </lineage>
</organism>
<dbReference type="AlphaFoldDB" id="F2NBW7"/>
<dbReference type="EMBL" id="CP002629">
    <property type="protein sequence ID" value="AEB08044.1"/>
    <property type="molecule type" value="Genomic_DNA"/>
</dbReference>
<dbReference type="Proteomes" id="UP000000483">
    <property type="component" value="Chromosome"/>
</dbReference>
<keyword evidence="2" id="KW-1185">Reference proteome</keyword>
<dbReference type="HOGENOM" id="CLU_2092838_0_0_7"/>
<dbReference type="KEGG" id="dao:Desac_0147"/>
<name>F2NBW7_DESAR</name>
<sequence>MQREKTAARTYARLTMYACRRLFWWYNSVMESFRHNLSPVEVKKFLKTAADLIENLAMRYVHKINTACPRCGQRQLCYGAAVSYFSSSFDKTTHEIIVCLHCGYRDLVTLTTCERL</sequence>
<proteinExistence type="predicted"/>